<evidence type="ECO:0000259" key="9">
    <source>
        <dbReference type="Pfam" id="PF02687"/>
    </source>
</evidence>
<dbReference type="InterPro" id="IPR003838">
    <property type="entry name" value="ABC3_permease_C"/>
</dbReference>
<reference evidence="11 12" key="1">
    <citation type="submission" date="2019-11" db="EMBL/GenBank/DDBJ databases">
        <title>Complete genome sequence of Corynebacterium kalinowskii 1959, a novel Corynebacterium species isolated from soil of a small paddock in Vilsendorf, Germany.</title>
        <authorList>
            <person name="Schaffert L."/>
            <person name="Ruwe M."/>
            <person name="Milse J."/>
            <person name="Hanuschka K."/>
            <person name="Ortseifen V."/>
            <person name="Droste J."/>
            <person name="Brandt D."/>
            <person name="Schlueter L."/>
            <person name="Kutter Y."/>
            <person name="Vinke S."/>
            <person name="Viehoefer P."/>
            <person name="Jacob L."/>
            <person name="Luebke N.-C."/>
            <person name="Schulte-Berndt E."/>
            <person name="Hain C."/>
            <person name="Linder M."/>
            <person name="Schmidt P."/>
            <person name="Wollenschlaeger L."/>
            <person name="Luttermann T."/>
            <person name="Thieme E."/>
            <person name="Hassa J."/>
            <person name="Haak M."/>
            <person name="Wittchen M."/>
            <person name="Mentz A."/>
            <person name="Persicke M."/>
            <person name="Busche T."/>
            <person name="Ruckert C."/>
        </authorList>
    </citation>
    <scope>NUCLEOTIDE SEQUENCE [LARGE SCALE GENOMIC DNA]</scope>
    <source>
        <strain evidence="11 12">2039</strain>
    </source>
</reference>
<evidence type="ECO:0000256" key="8">
    <source>
        <dbReference type="SAM" id="Phobius"/>
    </source>
</evidence>
<organism evidence="11 12">
    <name type="scientific">Corynebacterium occultum</name>
    <dbReference type="NCBI Taxonomy" id="2675219"/>
    <lineage>
        <taxon>Bacteria</taxon>
        <taxon>Bacillati</taxon>
        <taxon>Actinomycetota</taxon>
        <taxon>Actinomycetes</taxon>
        <taxon>Mycobacteriales</taxon>
        <taxon>Corynebacteriaceae</taxon>
        <taxon>Corynebacterium</taxon>
    </lineage>
</organism>
<evidence type="ECO:0000256" key="1">
    <source>
        <dbReference type="ARBA" id="ARBA00004651"/>
    </source>
</evidence>
<feature type="domain" description="MacB-like periplasmic core" evidence="10">
    <location>
        <begin position="16"/>
        <end position="198"/>
    </location>
</feature>
<accession>A0A6B8VKS6</accession>
<dbReference type="PANTHER" id="PTHR43738">
    <property type="entry name" value="ABC TRANSPORTER, MEMBRANE PROTEIN"/>
    <property type="match status" value="1"/>
</dbReference>
<dbReference type="InterPro" id="IPR025857">
    <property type="entry name" value="MacB_PCD"/>
</dbReference>
<dbReference type="Proteomes" id="UP000424462">
    <property type="component" value="Chromosome"/>
</dbReference>
<dbReference type="GO" id="GO:0005886">
    <property type="term" value="C:plasma membrane"/>
    <property type="evidence" value="ECO:0007669"/>
    <property type="project" value="UniProtKB-SubCell"/>
</dbReference>
<feature type="transmembrane region" description="Helical" evidence="8">
    <location>
        <begin position="243"/>
        <end position="262"/>
    </location>
</feature>
<evidence type="ECO:0000256" key="4">
    <source>
        <dbReference type="ARBA" id="ARBA00022692"/>
    </source>
</evidence>
<dbReference type="AlphaFoldDB" id="A0A6B8VKS6"/>
<evidence type="ECO:0000256" key="2">
    <source>
        <dbReference type="ARBA" id="ARBA00022448"/>
    </source>
</evidence>
<feature type="transmembrane region" description="Helical" evidence="8">
    <location>
        <begin position="289"/>
        <end position="307"/>
    </location>
</feature>
<evidence type="ECO:0000256" key="6">
    <source>
        <dbReference type="ARBA" id="ARBA00023136"/>
    </source>
</evidence>
<comment type="similarity">
    <text evidence="7">Belongs to the ABC-4 integral membrane protein family.</text>
</comment>
<dbReference type="Pfam" id="PF02687">
    <property type="entry name" value="FtsX"/>
    <property type="match status" value="1"/>
</dbReference>
<proteinExistence type="inferred from homology"/>
<keyword evidence="12" id="KW-1185">Reference proteome</keyword>
<dbReference type="InterPro" id="IPR051125">
    <property type="entry name" value="ABC-4/HrtB_transporter"/>
</dbReference>
<keyword evidence="3" id="KW-1003">Cell membrane</keyword>
<comment type="subcellular location">
    <subcellularLocation>
        <location evidence="1">Cell membrane</location>
        <topology evidence="1">Multi-pass membrane protein</topology>
    </subcellularLocation>
</comment>
<dbReference type="RefSeq" id="WP_156229620.1">
    <property type="nucleotide sequence ID" value="NZ_CP046455.1"/>
</dbReference>
<sequence>MFLGLRDLVHAKGRFTLIGAVVGLITLLLVMLTGLTGGLGQQNTSALEELDPDRYVFTATNPDAEDADVSFTDSQVNSELVEQWQGMVGVDTVVPLGATQTRLEATGASSVAVLGLPTGTQLPGGDQLGEGIVLSESITKEQDVAVGDTVTLGGRDVAVTGITADEFYSHSPVVWADTETWTDVAHVSDGIIGTVLMVDGSLDKDAWDAAAATTGTEAVVTGGAFAGLPAYSSEQGSLVAMQGFLYAISALVTVSFLTVWTIQRTRDLSILRALGASGRYLLRDALGQSAVILAIGAIAGALLGWGLGTLAGQAVPFELTAVTVVGPAVGIWLLGILGAFFATRKVSQVDPMIALGGNA</sequence>
<keyword evidence="4 8" id="KW-0812">Transmembrane</keyword>
<keyword evidence="2" id="KW-0813">Transport</keyword>
<evidence type="ECO:0000313" key="12">
    <source>
        <dbReference type="Proteomes" id="UP000424462"/>
    </source>
</evidence>
<keyword evidence="5 8" id="KW-1133">Transmembrane helix</keyword>
<evidence type="ECO:0000313" key="11">
    <source>
        <dbReference type="EMBL" id="QGU06002.1"/>
    </source>
</evidence>
<dbReference type="Pfam" id="PF12704">
    <property type="entry name" value="MacB_PCD"/>
    <property type="match status" value="1"/>
</dbReference>
<evidence type="ECO:0000259" key="10">
    <source>
        <dbReference type="Pfam" id="PF12704"/>
    </source>
</evidence>
<evidence type="ECO:0000256" key="3">
    <source>
        <dbReference type="ARBA" id="ARBA00022475"/>
    </source>
</evidence>
<feature type="transmembrane region" description="Helical" evidence="8">
    <location>
        <begin position="319"/>
        <end position="342"/>
    </location>
</feature>
<gene>
    <name evidence="11" type="ORF">COCCU_00165</name>
</gene>
<evidence type="ECO:0000256" key="7">
    <source>
        <dbReference type="ARBA" id="ARBA00038076"/>
    </source>
</evidence>
<keyword evidence="6 8" id="KW-0472">Membrane</keyword>
<dbReference type="PANTHER" id="PTHR43738:SF1">
    <property type="entry name" value="HEMIN TRANSPORT SYSTEM PERMEASE PROTEIN HRTB-RELATED"/>
    <property type="match status" value="1"/>
</dbReference>
<name>A0A6B8VKS6_9CORY</name>
<protein>
    <submittedName>
        <fullName evidence="11">FtsX-like permease family protein</fullName>
    </submittedName>
</protein>
<feature type="transmembrane region" description="Helical" evidence="8">
    <location>
        <begin position="15"/>
        <end position="35"/>
    </location>
</feature>
<dbReference type="EMBL" id="CP046455">
    <property type="protein sequence ID" value="QGU06002.1"/>
    <property type="molecule type" value="Genomic_DNA"/>
</dbReference>
<dbReference type="KEGG" id="cok:COCCU_00165"/>
<feature type="domain" description="ABC3 transporter permease C-terminal" evidence="9">
    <location>
        <begin position="244"/>
        <end position="350"/>
    </location>
</feature>
<evidence type="ECO:0000256" key="5">
    <source>
        <dbReference type="ARBA" id="ARBA00022989"/>
    </source>
</evidence>